<protein>
    <submittedName>
        <fullName evidence="1">Uncharacterized protein</fullName>
    </submittedName>
</protein>
<evidence type="ECO:0000313" key="1">
    <source>
        <dbReference type="EMBL" id="CAD0201224.1"/>
    </source>
</evidence>
<keyword evidence="2" id="KW-1185">Reference proteome</keyword>
<evidence type="ECO:0000313" key="2">
    <source>
        <dbReference type="Proteomes" id="UP001154114"/>
    </source>
</evidence>
<organism evidence="1 2">
    <name type="scientific">Chrysodeixis includens</name>
    <name type="common">Soybean looper</name>
    <name type="synonym">Pseudoplusia includens</name>
    <dbReference type="NCBI Taxonomy" id="689277"/>
    <lineage>
        <taxon>Eukaryota</taxon>
        <taxon>Metazoa</taxon>
        <taxon>Ecdysozoa</taxon>
        <taxon>Arthropoda</taxon>
        <taxon>Hexapoda</taxon>
        <taxon>Insecta</taxon>
        <taxon>Pterygota</taxon>
        <taxon>Neoptera</taxon>
        <taxon>Endopterygota</taxon>
        <taxon>Lepidoptera</taxon>
        <taxon>Glossata</taxon>
        <taxon>Ditrysia</taxon>
        <taxon>Noctuoidea</taxon>
        <taxon>Noctuidae</taxon>
        <taxon>Plusiinae</taxon>
        <taxon>Chrysodeixis</taxon>
    </lineage>
</organism>
<proteinExistence type="predicted"/>
<name>A0A9N8PZ52_CHRIL</name>
<gene>
    <name evidence="1" type="ORF">CINC_LOCUS2898</name>
</gene>
<sequence length="116" mass="13674">MLLFNIYPFHRSTSMNRQYRLVDPLPTCELTPSQTRHRWSSFFISCYHGAIRIFWHVDNISMKVLVCIFATRINFSSKMMVFYMAALDPILATCEEILVALRQFISMFVQVKSQII</sequence>
<dbReference type="Proteomes" id="UP001154114">
    <property type="component" value="Chromosome 14"/>
</dbReference>
<dbReference type="EMBL" id="LR824017">
    <property type="protein sequence ID" value="CAD0201224.1"/>
    <property type="molecule type" value="Genomic_DNA"/>
</dbReference>
<reference evidence="1" key="1">
    <citation type="submission" date="2021-12" db="EMBL/GenBank/DDBJ databases">
        <authorList>
            <person name="King R."/>
        </authorList>
    </citation>
    <scope>NUCLEOTIDE SEQUENCE</scope>
</reference>
<dbReference type="AlphaFoldDB" id="A0A9N8PZ52"/>
<accession>A0A9N8PZ52</accession>